<keyword evidence="6" id="KW-1185">Reference proteome</keyword>
<evidence type="ECO:0000256" key="1">
    <source>
        <dbReference type="ARBA" id="ARBA00004613"/>
    </source>
</evidence>
<comment type="similarity">
    <text evidence="2">Belongs to the cerato-platanin family.</text>
</comment>
<reference evidence="5 6" key="1">
    <citation type="journal article" date="2010" name="Proc. Natl. Acad. Sci. U.S.A.">
        <title>Insights into evolution of multicellular fungi from the assembled chromosomes of the mushroom Coprinopsis cinerea (Coprinus cinereus).</title>
        <authorList>
            <person name="Stajich J.E."/>
            <person name="Wilke S.K."/>
            <person name="Ahren D."/>
            <person name="Au C.H."/>
            <person name="Birren B.W."/>
            <person name="Borodovsky M."/>
            <person name="Burns C."/>
            <person name="Canback B."/>
            <person name="Casselton L.A."/>
            <person name="Cheng C.K."/>
            <person name="Deng J."/>
            <person name="Dietrich F.S."/>
            <person name="Fargo D.C."/>
            <person name="Farman M.L."/>
            <person name="Gathman A.C."/>
            <person name="Goldberg J."/>
            <person name="Guigo R."/>
            <person name="Hoegger P.J."/>
            <person name="Hooker J.B."/>
            <person name="Huggins A."/>
            <person name="James T.Y."/>
            <person name="Kamada T."/>
            <person name="Kilaru S."/>
            <person name="Kodira C."/>
            <person name="Kues U."/>
            <person name="Kupfer D."/>
            <person name="Kwan H.S."/>
            <person name="Lomsadze A."/>
            <person name="Li W."/>
            <person name="Lilly W.W."/>
            <person name="Ma L.J."/>
            <person name="Mackey A.J."/>
            <person name="Manning G."/>
            <person name="Martin F."/>
            <person name="Muraguchi H."/>
            <person name="Natvig D.O."/>
            <person name="Palmerini H."/>
            <person name="Ramesh M.A."/>
            <person name="Rehmeyer C.J."/>
            <person name="Roe B.A."/>
            <person name="Shenoy N."/>
            <person name="Stanke M."/>
            <person name="Ter-Hovhannisyan V."/>
            <person name="Tunlid A."/>
            <person name="Velagapudi R."/>
            <person name="Vision T.J."/>
            <person name="Zeng Q."/>
            <person name="Zolan M.E."/>
            <person name="Pukkila P.J."/>
        </authorList>
    </citation>
    <scope>NUCLEOTIDE SEQUENCE [LARGE SCALE GENOMIC DNA]</scope>
    <source>
        <strain evidence="6">Okayama-7 / 130 / ATCC MYA-4618 / FGSC 9003</strain>
    </source>
</reference>
<evidence type="ECO:0000256" key="2">
    <source>
        <dbReference type="ARBA" id="ARBA00010421"/>
    </source>
</evidence>
<organism evidence="5 6">
    <name type="scientific">Coprinopsis cinerea (strain Okayama-7 / 130 / ATCC MYA-4618 / FGSC 9003)</name>
    <name type="common">Inky cap fungus</name>
    <name type="synonym">Hormographiella aspergillata</name>
    <dbReference type="NCBI Taxonomy" id="240176"/>
    <lineage>
        <taxon>Eukaryota</taxon>
        <taxon>Fungi</taxon>
        <taxon>Dikarya</taxon>
        <taxon>Basidiomycota</taxon>
        <taxon>Agaricomycotina</taxon>
        <taxon>Agaricomycetes</taxon>
        <taxon>Agaricomycetidae</taxon>
        <taxon>Agaricales</taxon>
        <taxon>Agaricineae</taxon>
        <taxon>Psathyrellaceae</taxon>
        <taxon>Coprinopsis</taxon>
    </lineage>
</organism>
<evidence type="ECO:0000313" key="6">
    <source>
        <dbReference type="Proteomes" id="UP000001861"/>
    </source>
</evidence>
<dbReference type="VEuPathDB" id="FungiDB:CC1G_09154"/>
<dbReference type="GeneID" id="6016440"/>
<dbReference type="OrthoDB" id="4898945at2759"/>
<evidence type="ECO:0000313" key="5">
    <source>
        <dbReference type="EMBL" id="EAU81968.1"/>
    </source>
</evidence>
<dbReference type="InParanoid" id="A8P9R5"/>
<dbReference type="Gene3D" id="2.40.40.10">
    <property type="entry name" value="RlpA-like domain"/>
    <property type="match status" value="1"/>
</dbReference>
<comment type="subcellular location">
    <subcellularLocation>
        <location evidence="1">Secreted</location>
    </subcellularLocation>
</comment>
<dbReference type="Proteomes" id="UP000001861">
    <property type="component" value="Unassembled WGS sequence"/>
</dbReference>
<dbReference type="KEGG" id="cci:CC1G_09154"/>
<keyword evidence="4" id="KW-0732">Signal</keyword>
<sequence length="153" mass="15500">MQSLSLISIIGLPLLTLAQTTTPPPPTSVETTASYDAAYGNADQSLASVSCSNGDNGLLTRGFTTFGSLPSFPNIGGSFAVTGWNSPACGSCWQLAYTHNGTTTTVNVTAVDVALGSFNLAPEALDTLTGGRAVELGRVDVVATQIPASSCGL</sequence>
<dbReference type="CDD" id="cd22778">
    <property type="entry name" value="DPBB_CEPL-like"/>
    <property type="match status" value="1"/>
</dbReference>
<dbReference type="GO" id="GO:0005576">
    <property type="term" value="C:extracellular region"/>
    <property type="evidence" value="ECO:0007669"/>
    <property type="project" value="UniProtKB-SubCell"/>
</dbReference>
<protein>
    <submittedName>
        <fullName evidence="5">Snodprot1</fullName>
    </submittedName>
</protein>
<gene>
    <name evidence="5" type="ORF">CC1G_09154</name>
</gene>
<dbReference type="SUPFAM" id="SSF50685">
    <property type="entry name" value="Barwin-like endoglucanases"/>
    <property type="match status" value="1"/>
</dbReference>
<dbReference type="eggNOG" id="ENOG502S51A">
    <property type="taxonomic scope" value="Eukaryota"/>
</dbReference>
<dbReference type="EMBL" id="AACS02000002">
    <property type="protein sequence ID" value="EAU81968.1"/>
    <property type="molecule type" value="Genomic_DNA"/>
</dbReference>
<dbReference type="RefSeq" id="XP_001839820.1">
    <property type="nucleotide sequence ID" value="XM_001839768.2"/>
</dbReference>
<evidence type="ECO:0000256" key="4">
    <source>
        <dbReference type="SAM" id="SignalP"/>
    </source>
</evidence>
<comment type="caution">
    <text evidence="5">The sequence shown here is derived from an EMBL/GenBank/DDBJ whole genome shotgun (WGS) entry which is preliminary data.</text>
</comment>
<dbReference type="InterPro" id="IPR036908">
    <property type="entry name" value="RlpA-like_sf"/>
</dbReference>
<dbReference type="Pfam" id="PF07249">
    <property type="entry name" value="Cerato-platanin"/>
    <property type="match status" value="1"/>
</dbReference>
<feature type="signal peptide" evidence="4">
    <location>
        <begin position="1"/>
        <end position="18"/>
    </location>
</feature>
<dbReference type="AlphaFoldDB" id="A8P9R5"/>
<proteinExistence type="inferred from homology"/>
<feature type="chain" id="PRO_5002724710" evidence="4">
    <location>
        <begin position="19"/>
        <end position="153"/>
    </location>
</feature>
<name>A8P9R5_COPC7</name>
<keyword evidence="3" id="KW-0964">Secreted</keyword>
<evidence type="ECO:0000256" key="3">
    <source>
        <dbReference type="ARBA" id="ARBA00022525"/>
    </source>
</evidence>
<dbReference type="InterPro" id="IPR010829">
    <property type="entry name" value="Cerato-platanin"/>
</dbReference>
<accession>A8P9R5</accession>
<dbReference type="OMA" id="NIAESAM"/>